<organism evidence="1 2">
    <name type="scientific">Polysphondylium violaceum</name>
    <dbReference type="NCBI Taxonomy" id="133409"/>
    <lineage>
        <taxon>Eukaryota</taxon>
        <taxon>Amoebozoa</taxon>
        <taxon>Evosea</taxon>
        <taxon>Eumycetozoa</taxon>
        <taxon>Dictyostelia</taxon>
        <taxon>Dictyosteliales</taxon>
        <taxon>Dictyosteliaceae</taxon>
        <taxon>Polysphondylium</taxon>
    </lineage>
</organism>
<dbReference type="EMBL" id="AJWJ01000079">
    <property type="protein sequence ID" value="KAF2075952.1"/>
    <property type="molecule type" value="Genomic_DNA"/>
</dbReference>
<dbReference type="Gene3D" id="3.80.10.10">
    <property type="entry name" value="Ribonuclease Inhibitor"/>
    <property type="match status" value="1"/>
</dbReference>
<dbReference type="Proteomes" id="UP000695562">
    <property type="component" value="Unassembled WGS sequence"/>
</dbReference>
<comment type="caution">
    <text evidence="1">The sequence shown here is derived from an EMBL/GenBank/DDBJ whole genome shotgun (WGS) entry which is preliminary data.</text>
</comment>
<evidence type="ECO:0000313" key="2">
    <source>
        <dbReference type="Proteomes" id="UP000695562"/>
    </source>
</evidence>
<reference evidence="1" key="1">
    <citation type="submission" date="2020-01" db="EMBL/GenBank/DDBJ databases">
        <title>Development of genomics and gene disruption for Polysphondylium violaceum indicates a role for the polyketide synthase stlB in stalk morphogenesis.</title>
        <authorList>
            <person name="Narita B."/>
            <person name="Kawabe Y."/>
            <person name="Kin K."/>
            <person name="Saito T."/>
            <person name="Gibbs R."/>
            <person name="Kuspa A."/>
            <person name="Muzny D."/>
            <person name="Queller D."/>
            <person name="Richards S."/>
            <person name="Strassman J."/>
            <person name="Sucgang R."/>
            <person name="Worley K."/>
            <person name="Schaap P."/>
        </authorList>
    </citation>
    <scope>NUCLEOTIDE SEQUENCE</scope>
    <source>
        <strain evidence="1">QSvi11</strain>
    </source>
</reference>
<dbReference type="InterPro" id="IPR032675">
    <property type="entry name" value="LRR_dom_sf"/>
</dbReference>
<gene>
    <name evidence="1" type="ORF">CYY_002755</name>
</gene>
<evidence type="ECO:0000313" key="1">
    <source>
        <dbReference type="EMBL" id="KAF2075952.1"/>
    </source>
</evidence>
<name>A0A8J4PZP7_9MYCE</name>
<accession>A0A8J4PZP7</accession>
<sequence length="599" mass="68115">MFSDIVYKKILNYCLVEARDLSLVGVYSKRNALWDNILYVISLSLVCKRWAMKVIPCLCYPSFKIKNAAECGMYLKYQTYGITQPQSVSQAPTYPPIEINSIDLYNLFGIGDKLLDQIYNNTLYSSQIRSIHFANQGAFEYEDDSGTPLIMSLNSTVGKEKFVQNVANIQSLEFSIRSQGDVHLIQYILENNTSLTSVRLSILFEGTYPLGKMLSSHPSLKTVYLQQILYDKMPHALPVAGNHLETIEFSNFNFRDNSTLTLIDLIQQSENLTKIYLNGVSINRLMIGNLLEALAHNTRIKEFTFTHNESINASQRQILSLLATNKTMTRFEMTFDVYDAEKDQGQSPQTFTETQHTPSSFETLRLSSRIDLDTLPLACTSSITKLVLYHIPAISTLETHFQNVSTLELDYCDYTDTSQVCETICLLGKGTLLPNLVSLRLGVSADEWTWRQFFSNLSIHNRTLHTLAIPKVIQYDILTSFIRSNHPTISSLLIWAQGTSTPILHLVDNTSITNLHLSLKSYFGDEAFDLLLQLLVKPTLKHLYYNVHIKKFDTLKLNQALKVTQLESFEPPSGITKHNPTLNNILKFKSILPYNDIFK</sequence>
<keyword evidence="2" id="KW-1185">Reference proteome</keyword>
<dbReference type="SUPFAM" id="SSF52047">
    <property type="entry name" value="RNI-like"/>
    <property type="match status" value="1"/>
</dbReference>
<proteinExistence type="predicted"/>
<protein>
    <submittedName>
        <fullName evidence="1">Uncharacterized protein</fullName>
    </submittedName>
</protein>
<dbReference type="AlphaFoldDB" id="A0A8J4PZP7"/>